<feature type="chain" id="PRO_5034202666" evidence="5">
    <location>
        <begin position="23"/>
        <end position="338"/>
    </location>
</feature>
<dbReference type="GO" id="GO:0006865">
    <property type="term" value="P:amino acid transport"/>
    <property type="evidence" value="ECO:0007669"/>
    <property type="project" value="TreeGrafter"/>
</dbReference>
<dbReference type="Proteomes" id="UP000623250">
    <property type="component" value="Unassembled WGS sequence"/>
</dbReference>
<evidence type="ECO:0000256" key="4">
    <source>
        <dbReference type="RuleBase" id="RU003744"/>
    </source>
</evidence>
<reference evidence="7 8" key="1">
    <citation type="submission" date="2020-12" db="EMBL/GenBank/DDBJ databases">
        <title>Revised draft genomes of Rhodomicrobium vannielii ATCC 17100 and Rhodomicrobium udaipurense JA643.</title>
        <authorList>
            <person name="Conners E.M."/>
            <person name="Davenport E.J."/>
            <person name="Bose A."/>
        </authorList>
    </citation>
    <scope>NUCLEOTIDE SEQUENCE [LARGE SCALE GENOMIC DNA]</scope>
    <source>
        <strain evidence="7 8">JA643</strain>
    </source>
</reference>
<dbReference type="InterPro" id="IPR001638">
    <property type="entry name" value="Solute-binding_3/MltF_N"/>
</dbReference>
<dbReference type="Pfam" id="PF00497">
    <property type="entry name" value="SBP_bac_3"/>
    <property type="match status" value="1"/>
</dbReference>
<dbReference type="EMBL" id="JAEMUK010000013">
    <property type="protein sequence ID" value="MBJ7543339.1"/>
    <property type="molecule type" value="Genomic_DNA"/>
</dbReference>
<evidence type="ECO:0000256" key="3">
    <source>
        <dbReference type="ARBA" id="ARBA00022729"/>
    </source>
</evidence>
<dbReference type="PANTHER" id="PTHR30085">
    <property type="entry name" value="AMINO ACID ABC TRANSPORTER PERMEASE"/>
    <property type="match status" value="1"/>
</dbReference>
<dbReference type="CDD" id="cd13692">
    <property type="entry name" value="PBP2_BztA"/>
    <property type="match status" value="1"/>
</dbReference>
<keyword evidence="8" id="KW-1185">Reference proteome</keyword>
<evidence type="ECO:0000313" key="8">
    <source>
        <dbReference type="Proteomes" id="UP000623250"/>
    </source>
</evidence>
<gene>
    <name evidence="7" type="ORF">JDN41_07195</name>
</gene>
<comment type="caution">
    <text evidence="7">The sequence shown here is derived from an EMBL/GenBank/DDBJ whole genome shotgun (WGS) entry which is preliminary data.</text>
</comment>
<dbReference type="RefSeq" id="WP_037241110.1">
    <property type="nucleotide sequence ID" value="NZ_JAEMUK010000013.1"/>
</dbReference>
<dbReference type="PROSITE" id="PS01039">
    <property type="entry name" value="SBP_BACTERIAL_3"/>
    <property type="match status" value="1"/>
</dbReference>
<keyword evidence="3 5" id="KW-0732">Signal</keyword>
<dbReference type="AlphaFoldDB" id="A0A8I1KJW2"/>
<evidence type="ECO:0000256" key="5">
    <source>
        <dbReference type="SAM" id="SignalP"/>
    </source>
</evidence>
<keyword evidence="2" id="KW-0813">Transport</keyword>
<dbReference type="Gene3D" id="3.40.190.10">
    <property type="entry name" value="Periplasmic binding protein-like II"/>
    <property type="match status" value="2"/>
</dbReference>
<comment type="similarity">
    <text evidence="1 4">Belongs to the bacterial solute-binding protein 3 family.</text>
</comment>
<dbReference type="SUPFAM" id="SSF53850">
    <property type="entry name" value="Periplasmic binding protein-like II"/>
    <property type="match status" value="1"/>
</dbReference>
<proteinExistence type="inferred from homology"/>
<dbReference type="PANTHER" id="PTHR30085:SF7">
    <property type="entry name" value="AMINO-ACID ABC TRANSPORTER-BINDING PROTEIN YHDW-RELATED"/>
    <property type="match status" value="1"/>
</dbReference>
<feature type="domain" description="Solute-binding protein family 3/N-terminal" evidence="6">
    <location>
        <begin position="33"/>
        <end position="262"/>
    </location>
</feature>
<organism evidence="7 8">
    <name type="scientific">Rhodomicrobium udaipurense</name>
    <dbReference type="NCBI Taxonomy" id="1202716"/>
    <lineage>
        <taxon>Bacteria</taxon>
        <taxon>Pseudomonadati</taxon>
        <taxon>Pseudomonadota</taxon>
        <taxon>Alphaproteobacteria</taxon>
        <taxon>Hyphomicrobiales</taxon>
        <taxon>Hyphomicrobiaceae</taxon>
        <taxon>Rhodomicrobium</taxon>
    </lineage>
</organism>
<accession>A0A8I1KJW2</accession>
<name>A0A8I1KJW2_9HYPH</name>
<sequence length="338" mass="36953">MKRYGTLYCALALMFFCTGARAGTLDDVRARGKLNCGVTQGLAGFSSADASGNWAGLDVDFCRAVAAAIFDDPSKVNFVPLSSKQRFTALQSGEIDVLSRVSTWTMQNDTALGISFVGVIYHDGQGLMVRKKLEVQSALELSGAEVCTNTGTTTELNIADFFRSRSMPYRIVAFEKSDEALKAYEAERCDVYSTDASSLSAQRVKLAQPEEHVILPDLISKEPLAPAVRQNDPQWESLVRWTLFALINAEELAVTKDNADKLSRTDAAPGVRRLLGAESDYGRALGLDKDWALKAIRAVGNYGDIFDRNLGQQSPLKIERGLNKLWNNGGILFAPPVR</sequence>
<dbReference type="InterPro" id="IPR051455">
    <property type="entry name" value="Bact_solute-bind_prot3"/>
</dbReference>
<feature type="signal peptide" evidence="5">
    <location>
        <begin position="1"/>
        <end position="22"/>
    </location>
</feature>
<dbReference type="SMART" id="SM00062">
    <property type="entry name" value="PBPb"/>
    <property type="match status" value="1"/>
</dbReference>
<evidence type="ECO:0000313" key="7">
    <source>
        <dbReference type="EMBL" id="MBJ7543339.1"/>
    </source>
</evidence>
<protein>
    <submittedName>
        <fullName evidence="7">Amino acid ABC transporter substrate-binding protein</fullName>
    </submittedName>
</protein>
<dbReference type="InterPro" id="IPR018313">
    <property type="entry name" value="SBP_3_CS"/>
</dbReference>
<evidence type="ECO:0000259" key="6">
    <source>
        <dbReference type="SMART" id="SM00062"/>
    </source>
</evidence>
<evidence type="ECO:0000256" key="2">
    <source>
        <dbReference type="ARBA" id="ARBA00022448"/>
    </source>
</evidence>
<evidence type="ECO:0000256" key="1">
    <source>
        <dbReference type="ARBA" id="ARBA00010333"/>
    </source>
</evidence>